<sequence>MKDPIVEEARKAREDHAEKFNHDMGAICADLKRIKRECGHEIVSLPPRPLTEASSRPLCSVVEA</sequence>
<dbReference type="EMBL" id="CAADFO010000124">
    <property type="protein sequence ID" value="VFK32744.1"/>
    <property type="molecule type" value="Genomic_DNA"/>
</dbReference>
<evidence type="ECO:0000313" key="1">
    <source>
        <dbReference type="EMBL" id="VFK32744.1"/>
    </source>
</evidence>
<name>A0A450XTW1_9GAMM</name>
<accession>A0A450XTW1</accession>
<dbReference type="AlphaFoldDB" id="A0A450XTW1"/>
<dbReference type="EMBL" id="CAADFQ010000077">
    <property type="protein sequence ID" value="VFK34595.1"/>
    <property type="molecule type" value="Genomic_DNA"/>
</dbReference>
<dbReference type="EMBL" id="CAADGH010000079">
    <property type="protein sequence ID" value="VFK76866.1"/>
    <property type="molecule type" value="Genomic_DNA"/>
</dbReference>
<evidence type="ECO:0000313" key="2">
    <source>
        <dbReference type="EMBL" id="VFK34595.1"/>
    </source>
</evidence>
<protein>
    <submittedName>
        <fullName evidence="1">Uncharacterized protein</fullName>
    </submittedName>
</protein>
<reference evidence="1" key="1">
    <citation type="submission" date="2019-02" db="EMBL/GenBank/DDBJ databases">
        <authorList>
            <person name="Gruber-Vodicka R. H."/>
            <person name="Seah K. B. B."/>
        </authorList>
    </citation>
    <scope>NUCLEOTIDE SEQUENCE</scope>
    <source>
        <strain evidence="1">BECK_BZ197</strain>
        <strain evidence="3">BECK_BZ198</strain>
        <strain evidence="2">BECK_BZ199</strain>
    </source>
</reference>
<organism evidence="1">
    <name type="scientific">Candidatus Kentrum sp. MB</name>
    <dbReference type="NCBI Taxonomy" id="2138164"/>
    <lineage>
        <taxon>Bacteria</taxon>
        <taxon>Pseudomonadati</taxon>
        <taxon>Pseudomonadota</taxon>
        <taxon>Gammaproteobacteria</taxon>
        <taxon>Candidatus Kentrum</taxon>
    </lineage>
</organism>
<proteinExistence type="predicted"/>
<evidence type="ECO:0000313" key="3">
    <source>
        <dbReference type="EMBL" id="VFK76866.1"/>
    </source>
</evidence>
<gene>
    <name evidence="1" type="ORF">BECKMB1821G_GA0114241_11247</name>
    <name evidence="3" type="ORF">BECKMB1821H_GA0114242_107917</name>
    <name evidence="2" type="ORF">BECKMB1821I_GA0114274_10777</name>
</gene>